<evidence type="ECO:0000313" key="1">
    <source>
        <dbReference type="EMBL" id="PMD37329.1"/>
    </source>
</evidence>
<dbReference type="Proteomes" id="UP000235786">
    <property type="component" value="Unassembled WGS sequence"/>
</dbReference>
<accession>A0A2J6RFN7</accession>
<name>A0A2J6RFN7_HYAVF</name>
<dbReference type="OrthoDB" id="3563121at2759"/>
<keyword evidence="2" id="KW-1185">Reference proteome</keyword>
<organism evidence="1 2">
    <name type="scientific">Hyaloscypha variabilis (strain UAMH 11265 / GT02V1 / F)</name>
    <name type="common">Meliniomyces variabilis</name>
    <dbReference type="NCBI Taxonomy" id="1149755"/>
    <lineage>
        <taxon>Eukaryota</taxon>
        <taxon>Fungi</taxon>
        <taxon>Dikarya</taxon>
        <taxon>Ascomycota</taxon>
        <taxon>Pezizomycotina</taxon>
        <taxon>Leotiomycetes</taxon>
        <taxon>Helotiales</taxon>
        <taxon>Hyaloscyphaceae</taxon>
        <taxon>Hyaloscypha</taxon>
        <taxon>Hyaloscypha variabilis</taxon>
    </lineage>
</organism>
<dbReference type="AlphaFoldDB" id="A0A2J6RFN7"/>
<evidence type="ECO:0000313" key="2">
    <source>
        <dbReference type="Proteomes" id="UP000235786"/>
    </source>
</evidence>
<proteinExistence type="predicted"/>
<sequence length="155" mass="17753">MRFQRKAFDEQEDDSEGIDPVQNSILPAYVFKEVRELPIEIQILIWSFASRFDTPETHSIAYMQNDTVCESLLTPIKYKLEGSSRINCQSNVRPVLPRPTPTVLVPSCLEASHWMSTTPYVRAMNLGKHHGPQRTSIRYIVASTWDAEPGQISRF</sequence>
<gene>
    <name evidence="1" type="ORF">L207DRAFT_73746</name>
</gene>
<dbReference type="EMBL" id="KZ613949">
    <property type="protein sequence ID" value="PMD37329.1"/>
    <property type="molecule type" value="Genomic_DNA"/>
</dbReference>
<reference evidence="1 2" key="1">
    <citation type="submission" date="2016-04" db="EMBL/GenBank/DDBJ databases">
        <title>A degradative enzymes factory behind the ericoid mycorrhizal symbiosis.</title>
        <authorList>
            <consortium name="DOE Joint Genome Institute"/>
            <person name="Martino E."/>
            <person name="Morin E."/>
            <person name="Grelet G."/>
            <person name="Kuo A."/>
            <person name="Kohler A."/>
            <person name="Daghino S."/>
            <person name="Barry K."/>
            <person name="Choi C."/>
            <person name="Cichocki N."/>
            <person name="Clum A."/>
            <person name="Copeland A."/>
            <person name="Hainaut M."/>
            <person name="Haridas S."/>
            <person name="Labutti K."/>
            <person name="Lindquist E."/>
            <person name="Lipzen A."/>
            <person name="Khouja H.-R."/>
            <person name="Murat C."/>
            <person name="Ohm R."/>
            <person name="Olson A."/>
            <person name="Spatafora J."/>
            <person name="Veneault-Fourrey C."/>
            <person name="Henrissat B."/>
            <person name="Grigoriev I."/>
            <person name="Martin F."/>
            <person name="Perotto S."/>
        </authorList>
    </citation>
    <scope>NUCLEOTIDE SEQUENCE [LARGE SCALE GENOMIC DNA]</scope>
    <source>
        <strain evidence="1 2">F</strain>
    </source>
</reference>
<protein>
    <submittedName>
        <fullName evidence="1">Uncharacterized protein</fullName>
    </submittedName>
</protein>